<dbReference type="Proteomes" id="UP000188603">
    <property type="component" value="Chromosome"/>
</dbReference>
<evidence type="ECO:0000256" key="2">
    <source>
        <dbReference type="ARBA" id="ARBA00005417"/>
    </source>
</evidence>
<dbReference type="GO" id="GO:0015421">
    <property type="term" value="F:ABC-type oligopeptide transporter activity"/>
    <property type="evidence" value="ECO:0007669"/>
    <property type="project" value="TreeGrafter"/>
</dbReference>
<evidence type="ECO:0000256" key="4">
    <source>
        <dbReference type="ARBA" id="ARBA00022741"/>
    </source>
</evidence>
<keyword evidence="6 8" id="KW-1133">Transmembrane helix</keyword>
<dbReference type="Pfam" id="PF00005">
    <property type="entry name" value="ABC_tran"/>
    <property type="match status" value="1"/>
</dbReference>
<feature type="transmembrane region" description="Helical" evidence="8">
    <location>
        <begin position="143"/>
        <end position="160"/>
    </location>
</feature>
<dbReference type="Gene3D" id="1.20.1560.10">
    <property type="entry name" value="ABC transporter type 1, transmembrane domain"/>
    <property type="match status" value="1"/>
</dbReference>
<dbReference type="InterPro" id="IPR017871">
    <property type="entry name" value="ABC_transporter-like_CS"/>
</dbReference>
<evidence type="ECO:0000313" key="11">
    <source>
        <dbReference type="EMBL" id="AQS54835.1"/>
    </source>
</evidence>
<dbReference type="SMART" id="SM00382">
    <property type="entry name" value="AAA"/>
    <property type="match status" value="1"/>
</dbReference>
<dbReference type="InterPro" id="IPR039421">
    <property type="entry name" value="Type_1_exporter"/>
</dbReference>
<evidence type="ECO:0000256" key="6">
    <source>
        <dbReference type="ARBA" id="ARBA00022989"/>
    </source>
</evidence>
<protein>
    <submittedName>
        <fullName evidence="11">Multidrug ABC transporter ATP-binding protein</fullName>
    </submittedName>
</protein>
<comment type="similarity">
    <text evidence="2">Belongs to the ABC transporter superfamily.</text>
</comment>
<organism evidence="11 12">
    <name type="scientific">Novibacillus thermophilus</name>
    <dbReference type="NCBI Taxonomy" id="1471761"/>
    <lineage>
        <taxon>Bacteria</taxon>
        <taxon>Bacillati</taxon>
        <taxon>Bacillota</taxon>
        <taxon>Bacilli</taxon>
        <taxon>Bacillales</taxon>
        <taxon>Thermoactinomycetaceae</taxon>
        <taxon>Novibacillus</taxon>
    </lineage>
</organism>
<feature type="transmembrane region" description="Helical" evidence="8">
    <location>
        <begin position="18"/>
        <end position="39"/>
    </location>
</feature>
<accession>A0A1U9K470</accession>
<dbReference type="EMBL" id="CP019699">
    <property type="protein sequence ID" value="AQS54835.1"/>
    <property type="molecule type" value="Genomic_DNA"/>
</dbReference>
<keyword evidence="4" id="KW-0547">Nucleotide-binding</keyword>
<dbReference type="STRING" id="1471761.B0W44_02680"/>
<evidence type="ECO:0000259" key="9">
    <source>
        <dbReference type="PROSITE" id="PS50893"/>
    </source>
</evidence>
<evidence type="ECO:0000256" key="5">
    <source>
        <dbReference type="ARBA" id="ARBA00022840"/>
    </source>
</evidence>
<proteinExistence type="inferred from homology"/>
<dbReference type="Gene3D" id="3.40.50.300">
    <property type="entry name" value="P-loop containing nucleotide triphosphate hydrolases"/>
    <property type="match status" value="1"/>
</dbReference>
<dbReference type="PANTHER" id="PTHR43394">
    <property type="entry name" value="ATP-DEPENDENT PERMEASE MDL1, MITOCHONDRIAL"/>
    <property type="match status" value="1"/>
</dbReference>
<keyword evidence="7 8" id="KW-0472">Membrane</keyword>
<gene>
    <name evidence="11" type="ORF">B0W44_02680</name>
</gene>
<dbReference type="PROSITE" id="PS50929">
    <property type="entry name" value="ABC_TM1F"/>
    <property type="match status" value="1"/>
</dbReference>
<keyword evidence="12" id="KW-1185">Reference proteome</keyword>
<evidence type="ECO:0000256" key="1">
    <source>
        <dbReference type="ARBA" id="ARBA00004651"/>
    </source>
</evidence>
<feature type="domain" description="ABC transmembrane type-1" evidence="10">
    <location>
        <begin position="19"/>
        <end position="307"/>
    </location>
</feature>
<dbReference type="OrthoDB" id="9770415at2"/>
<dbReference type="Pfam" id="PF00664">
    <property type="entry name" value="ABC_membrane"/>
    <property type="match status" value="1"/>
</dbReference>
<dbReference type="PANTHER" id="PTHR43394:SF1">
    <property type="entry name" value="ATP-BINDING CASSETTE SUB-FAMILY B MEMBER 10, MITOCHONDRIAL"/>
    <property type="match status" value="1"/>
</dbReference>
<sequence length="584" mass="66594">MDSIKAYMRFVRPYTKQIVLTLFIGILKFGIPLLIPLLLKYVVDDILLEDLPNAVKLERLAWVMAGAFVVIGILRGPIEYYRQYFAQWIASKVLYDIRDRLFAHIQKLSLRYYNNHKVGEIISRVINDVEQTKDFVVTGMMNIWLDLVTLLIAVGVMMYIDVKLTLVSIAIFPLYGFAVKFFYQRLRMYTRDRSKALAALQGHLHERVQGMSVVRSFNLEDYEQERFKERNGHFLHKALVHTRWNAHTFAVVNTLTDIAPLFMIAYSGYGVIQGTITVGTMVAFYGYLERIYGPLRRLVNSSTTLTQAIASMDRVHEFFTEPYDITDREDAQEVPFVRGEIRFDNVGFRYEVDGEQVLRNINLTILPGETVAFVGMSGGGKSSLVSLVPRFYDVTEGRVLIDNVDIREMTLSSLRDKIGIVLQDNILFSGTVKENILMGNPEADMEEIVEAAKAANAHDFVMQLPHGYDTEIGERGVKLSGGQKQRLAIARVFLKDPRILILDEATSALDMESEHLIQQSLERLAKDRTTLIVAHRLSTITHADKICLIEDGEIQELGTHEELMRLDGHYARLFNVQNLEAVKV</sequence>
<dbReference type="SUPFAM" id="SSF90123">
    <property type="entry name" value="ABC transporter transmembrane region"/>
    <property type="match status" value="1"/>
</dbReference>
<dbReference type="SUPFAM" id="SSF52540">
    <property type="entry name" value="P-loop containing nucleoside triphosphate hydrolases"/>
    <property type="match status" value="1"/>
</dbReference>
<comment type="subcellular location">
    <subcellularLocation>
        <location evidence="1">Cell membrane</location>
        <topology evidence="1">Multi-pass membrane protein</topology>
    </subcellularLocation>
</comment>
<evidence type="ECO:0000256" key="3">
    <source>
        <dbReference type="ARBA" id="ARBA00022692"/>
    </source>
</evidence>
<dbReference type="InterPro" id="IPR036640">
    <property type="entry name" value="ABC1_TM_sf"/>
</dbReference>
<evidence type="ECO:0000256" key="8">
    <source>
        <dbReference type="SAM" id="Phobius"/>
    </source>
</evidence>
<reference evidence="11 12" key="1">
    <citation type="journal article" date="2015" name="Int. J. Syst. Evol. Microbiol.">
        <title>Novibacillus thermophilus gen. nov., sp. nov., a Gram-staining-negative and moderately thermophilic member of the family Thermoactinomycetaceae.</title>
        <authorList>
            <person name="Yang G."/>
            <person name="Chen J."/>
            <person name="Zhou S."/>
        </authorList>
    </citation>
    <scope>NUCLEOTIDE SEQUENCE [LARGE SCALE GENOMIC DNA]</scope>
    <source>
        <strain evidence="11 12">SG-1</strain>
    </source>
</reference>
<dbReference type="GO" id="GO:0016887">
    <property type="term" value="F:ATP hydrolysis activity"/>
    <property type="evidence" value="ECO:0007669"/>
    <property type="project" value="InterPro"/>
</dbReference>
<feature type="transmembrane region" description="Helical" evidence="8">
    <location>
        <begin position="271"/>
        <end position="288"/>
    </location>
</feature>
<evidence type="ECO:0000256" key="7">
    <source>
        <dbReference type="ARBA" id="ARBA00023136"/>
    </source>
</evidence>
<dbReference type="PROSITE" id="PS00211">
    <property type="entry name" value="ABC_TRANSPORTER_1"/>
    <property type="match status" value="1"/>
</dbReference>
<keyword evidence="5 11" id="KW-0067">ATP-binding</keyword>
<dbReference type="CDD" id="cd03251">
    <property type="entry name" value="ABCC_MsbA"/>
    <property type="match status" value="1"/>
</dbReference>
<feature type="transmembrane region" description="Helical" evidence="8">
    <location>
        <begin position="166"/>
        <end position="183"/>
    </location>
</feature>
<dbReference type="AlphaFoldDB" id="A0A1U9K470"/>
<name>A0A1U9K470_9BACL</name>
<feature type="domain" description="ABC transporter" evidence="9">
    <location>
        <begin position="341"/>
        <end position="576"/>
    </location>
</feature>
<evidence type="ECO:0000259" key="10">
    <source>
        <dbReference type="PROSITE" id="PS50929"/>
    </source>
</evidence>
<feature type="transmembrane region" description="Helical" evidence="8">
    <location>
        <begin position="59"/>
        <end position="78"/>
    </location>
</feature>
<dbReference type="InterPro" id="IPR003439">
    <property type="entry name" value="ABC_transporter-like_ATP-bd"/>
</dbReference>
<dbReference type="GO" id="GO:0005524">
    <property type="term" value="F:ATP binding"/>
    <property type="evidence" value="ECO:0007669"/>
    <property type="project" value="UniProtKB-KW"/>
</dbReference>
<dbReference type="FunFam" id="3.40.50.300:FF:000218">
    <property type="entry name" value="Multidrug ABC transporter ATP-binding protein"/>
    <property type="match status" value="1"/>
</dbReference>
<dbReference type="GO" id="GO:0005886">
    <property type="term" value="C:plasma membrane"/>
    <property type="evidence" value="ECO:0007669"/>
    <property type="project" value="UniProtKB-SubCell"/>
</dbReference>
<dbReference type="KEGG" id="ntr:B0W44_02680"/>
<keyword evidence="3 8" id="KW-0812">Transmembrane</keyword>
<dbReference type="InterPro" id="IPR027417">
    <property type="entry name" value="P-loop_NTPase"/>
</dbReference>
<dbReference type="InterPro" id="IPR003593">
    <property type="entry name" value="AAA+_ATPase"/>
</dbReference>
<dbReference type="PROSITE" id="PS50893">
    <property type="entry name" value="ABC_TRANSPORTER_2"/>
    <property type="match status" value="1"/>
</dbReference>
<evidence type="ECO:0000313" key="12">
    <source>
        <dbReference type="Proteomes" id="UP000188603"/>
    </source>
</evidence>
<dbReference type="InterPro" id="IPR011527">
    <property type="entry name" value="ABC1_TM_dom"/>
</dbReference>